<organism evidence="3 4">
    <name type="scientific">Xenoophorus captivus</name>
    <dbReference type="NCBI Taxonomy" id="1517983"/>
    <lineage>
        <taxon>Eukaryota</taxon>
        <taxon>Metazoa</taxon>
        <taxon>Chordata</taxon>
        <taxon>Craniata</taxon>
        <taxon>Vertebrata</taxon>
        <taxon>Euteleostomi</taxon>
        <taxon>Actinopterygii</taxon>
        <taxon>Neopterygii</taxon>
        <taxon>Teleostei</taxon>
        <taxon>Neoteleostei</taxon>
        <taxon>Acanthomorphata</taxon>
        <taxon>Ovalentaria</taxon>
        <taxon>Atherinomorphae</taxon>
        <taxon>Cyprinodontiformes</taxon>
        <taxon>Goodeidae</taxon>
        <taxon>Xenoophorus</taxon>
    </lineage>
</organism>
<sequence length="180" mass="21051">MVKEDNFIAQIFTFTLLSVSLYSSFMWPGQCENCCESKDCLLAQMDELQQVADRQVVRHVLLCLLLIVFLLAVSKTPPFSLWLLYNHLHGRLYLELQYFSMFRAAVLQLKSLLPYRCGVRTMLDCFRGCELVDWLQQVGLAQDRGEAVLYGTRLEQGRVLQHIKQEYSFEDSQLHYYFTT</sequence>
<protein>
    <recommendedName>
        <fullName evidence="2">DEP domain-containing protein</fullName>
    </recommendedName>
</protein>
<reference evidence="3 4" key="1">
    <citation type="submission" date="2021-06" db="EMBL/GenBank/DDBJ databases">
        <authorList>
            <person name="Palmer J.M."/>
        </authorList>
    </citation>
    <scope>NUCLEOTIDE SEQUENCE [LARGE SCALE GENOMIC DNA]</scope>
    <source>
        <strain evidence="3 4">XC_2019</strain>
        <tissue evidence="3">Muscle</tissue>
    </source>
</reference>
<dbReference type="Gene3D" id="1.10.10.10">
    <property type="entry name" value="Winged helix-like DNA-binding domain superfamily/Winged helix DNA-binding domain"/>
    <property type="match status" value="1"/>
</dbReference>
<evidence type="ECO:0000313" key="4">
    <source>
        <dbReference type="Proteomes" id="UP001434883"/>
    </source>
</evidence>
<dbReference type="Proteomes" id="UP001434883">
    <property type="component" value="Unassembled WGS sequence"/>
</dbReference>
<evidence type="ECO:0000313" key="3">
    <source>
        <dbReference type="EMBL" id="MEQ2206125.1"/>
    </source>
</evidence>
<dbReference type="SUPFAM" id="SSF46785">
    <property type="entry name" value="Winged helix' DNA-binding domain"/>
    <property type="match status" value="1"/>
</dbReference>
<dbReference type="PANTHER" id="PTHR22829:SF5">
    <property type="entry name" value="INTEGRAL MEMBRANE PROTEIN GPR155"/>
    <property type="match status" value="1"/>
</dbReference>
<dbReference type="InterPro" id="IPR051832">
    <property type="entry name" value="mTOR-Rac_regulators"/>
</dbReference>
<keyword evidence="1" id="KW-0812">Transmembrane</keyword>
<feature type="domain" description="DEP" evidence="2">
    <location>
        <begin position="124"/>
        <end position="180"/>
    </location>
</feature>
<keyword evidence="1" id="KW-0472">Membrane</keyword>
<name>A0ABV0RDA3_9TELE</name>
<dbReference type="SMART" id="SM00049">
    <property type="entry name" value="DEP"/>
    <property type="match status" value="1"/>
</dbReference>
<feature type="transmembrane region" description="Helical" evidence="1">
    <location>
        <begin position="55"/>
        <end position="73"/>
    </location>
</feature>
<dbReference type="InterPro" id="IPR036390">
    <property type="entry name" value="WH_DNA-bd_sf"/>
</dbReference>
<dbReference type="EMBL" id="JAHRIN010042549">
    <property type="protein sequence ID" value="MEQ2206125.1"/>
    <property type="molecule type" value="Genomic_DNA"/>
</dbReference>
<keyword evidence="1" id="KW-1133">Transmembrane helix</keyword>
<accession>A0ABV0RDA3</accession>
<evidence type="ECO:0000259" key="2">
    <source>
        <dbReference type="PROSITE" id="PS50186"/>
    </source>
</evidence>
<dbReference type="InterPro" id="IPR000591">
    <property type="entry name" value="DEP_dom"/>
</dbReference>
<dbReference type="PROSITE" id="PS50186">
    <property type="entry name" value="DEP"/>
    <property type="match status" value="1"/>
</dbReference>
<gene>
    <name evidence="3" type="ORF">XENOCAPTIV_023611</name>
</gene>
<comment type="caution">
    <text evidence="3">The sequence shown here is derived from an EMBL/GenBank/DDBJ whole genome shotgun (WGS) entry which is preliminary data.</text>
</comment>
<dbReference type="InterPro" id="IPR036388">
    <property type="entry name" value="WH-like_DNA-bd_sf"/>
</dbReference>
<proteinExistence type="predicted"/>
<evidence type="ECO:0000256" key="1">
    <source>
        <dbReference type="SAM" id="Phobius"/>
    </source>
</evidence>
<dbReference type="PANTHER" id="PTHR22829">
    <property type="entry name" value="DEP DOMAIN PROTEIN"/>
    <property type="match status" value="1"/>
</dbReference>
<keyword evidence="4" id="KW-1185">Reference proteome</keyword>
<dbReference type="Pfam" id="PF00610">
    <property type="entry name" value="DEP"/>
    <property type="match status" value="1"/>
</dbReference>